<comment type="caution">
    <text evidence="3">The sequence shown here is derived from an EMBL/GenBank/DDBJ whole genome shotgun (WGS) entry which is preliminary data.</text>
</comment>
<evidence type="ECO:0000256" key="1">
    <source>
        <dbReference type="SAM" id="MobiDB-lite"/>
    </source>
</evidence>
<feature type="region of interest" description="Disordered" evidence="1">
    <location>
        <begin position="347"/>
        <end position="371"/>
    </location>
</feature>
<dbReference type="EMBL" id="JAVRRG010000042">
    <property type="protein sequence ID" value="KAK5093535.1"/>
    <property type="molecule type" value="Genomic_DNA"/>
</dbReference>
<feature type="compositionally biased region" description="Acidic residues" evidence="1">
    <location>
        <begin position="350"/>
        <end position="367"/>
    </location>
</feature>
<name>A0ABR0KCP8_9EURO</name>
<evidence type="ECO:0000313" key="4">
    <source>
        <dbReference type="Proteomes" id="UP001345013"/>
    </source>
</evidence>
<feature type="region of interest" description="Disordered" evidence="1">
    <location>
        <begin position="443"/>
        <end position="495"/>
    </location>
</feature>
<accession>A0ABR0KCP8</accession>
<keyword evidence="4" id="KW-1185">Reference proteome</keyword>
<dbReference type="Pfam" id="PF08325">
    <property type="entry name" value="WLM"/>
    <property type="match status" value="1"/>
</dbReference>
<evidence type="ECO:0000259" key="2">
    <source>
        <dbReference type="PROSITE" id="PS51397"/>
    </source>
</evidence>
<dbReference type="Gene3D" id="3.30.2010.10">
    <property type="entry name" value="Metalloproteases ('zincins'), catalytic domain"/>
    <property type="match status" value="1"/>
</dbReference>
<dbReference type="Proteomes" id="UP001345013">
    <property type="component" value="Unassembled WGS sequence"/>
</dbReference>
<proteinExistence type="predicted"/>
<dbReference type="PROSITE" id="PS51397">
    <property type="entry name" value="WLM"/>
    <property type="match status" value="1"/>
</dbReference>
<sequence length="592" mass="66194">MMHRRRLGLLAVDVINASGFKRRETRVKWVQDGTCHTAIAHLPLSVECPFDRAVLAVLTQQHSAPIDASTLYLDKMPLNTLRLNHQASSHPNERIVFIKPIPRPASEKDDYDRAELVLKAIAAQCLPIMKDHYLSVTTLEEYEQNPEFIGRNFNNGEIIQLVIRSKSGAWLPLNMIQMVMMHELAHNTHMNHGKGFWLTRNSYAGEMRQLWSKGYTGEGLWGQGRNLGTLEQVMGNNVVRSEELADLPLCGGTFRSRRKKRKAKGPDLTWKEKRDKRIEKKFGKTGTALGEDEDQRLRLEINKKAGSLGSKPRVAQSKRGRELRAAAALARFGTNKKEVEQIEAAVKKEEDDDEMETEADEEYEELDAGQQDAKDVNGRKLLDSKGQGMIRICEEEDTNDIEVKNEMDELANLDSIPTSNALKPAVQSKPVKQKVRLTPEGITKRHEQAAASQPHTTSPVQSGNEAPDSRHAPVPTTPPLEVPVHENTNPDPNPNPTAIDINCPICSMTNDAIRSTCIACAHVIDTRRDLRHWQCQSEVCKDSGSLYINAGDCGVCGICGERKTSPRDQDVQAGHRPRGRMASARSEHIAYL</sequence>
<dbReference type="InterPro" id="IPR053000">
    <property type="entry name" value="WSS1-like_metalloprotease"/>
</dbReference>
<evidence type="ECO:0000313" key="3">
    <source>
        <dbReference type="EMBL" id="KAK5093535.1"/>
    </source>
</evidence>
<feature type="domain" description="WLM" evidence="2">
    <location>
        <begin position="86"/>
        <end position="333"/>
    </location>
</feature>
<organism evidence="3 4">
    <name type="scientific">Lithohypha guttulata</name>
    <dbReference type="NCBI Taxonomy" id="1690604"/>
    <lineage>
        <taxon>Eukaryota</taxon>
        <taxon>Fungi</taxon>
        <taxon>Dikarya</taxon>
        <taxon>Ascomycota</taxon>
        <taxon>Pezizomycotina</taxon>
        <taxon>Eurotiomycetes</taxon>
        <taxon>Chaetothyriomycetidae</taxon>
        <taxon>Chaetothyriales</taxon>
        <taxon>Trichomeriaceae</taxon>
        <taxon>Lithohypha</taxon>
    </lineage>
</organism>
<gene>
    <name evidence="3" type="ORF">LTR24_004246</name>
</gene>
<feature type="region of interest" description="Disordered" evidence="1">
    <location>
        <begin position="564"/>
        <end position="592"/>
    </location>
</feature>
<dbReference type="InterPro" id="IPR013536">
    <property type="entry name" value="WLM_dom"/>
</dbReference>
<protein>
    <recommendedName>
        <fullName evidence="2">WLM domain-containing protein</fullName>
    </recommendedName>
</protein>
<dbReference type="PANTHER" id="PTHR46622">
    <property type="entry name" value="DNA-DEPENDENT METALLOPROTEASE WSS1"/>
    <property type="match status" value="1"/>
</dbReference>
<dbReference type="PANTHER" id="PTHR46622:SF1">
    <property type="entry name" value="DNA-DEPENDENT METALLOPROTEASE WSS1"/>
    <property type="match status" value="1"/>
</dbReference>
<feature type="compositionally biased region" description="Polar residues" evidence="1">
    <location>
        <begin position="450"/>
        <end position="464"/>
    </location>
</feature>
<reference evidence="3 4" key="1">
    <citation type="submission" date="2023-08" db="EMBL/GenBank/DDBJ databases">
        <title>Black Yeasts Isolated from many extreme environments.</title>
        <authorList>
            <person name="Coleine C."/>
            <person name="Stajich J.E."/>
            <person name="Selbmann L."/>
        </authorList>
    </citation>
    <scope>NUCLEOTIDE SEQUENCE [LARGE SCALE GENOMIC DNA]</scope>
    <source>
        <strain evidence="3 4">CCFEE 5885</strain>
    </source>
</reference>